<name>A0A8J3Y9Y0_9ACTN</name>
<dbReference type="EMBL" id="BOOY01000028">
    <property type="protein sequence ID" value="GIJ04623.1"/>
    <property type="molecule type" value="Genomic_DNA"/>
</dbReference>
<keyword evidence="3" id="KW-1185">Reference proteome</keyword>
<organism evidence="2 3">
    <name type="scientific">Spirilliplanes yamanashiensis</name>
    <dbReference type="NCBI Taxonomy" id="42233"/>
    <lineage>
        <taxon>Bacteria</taxon>
        <taxon>Bacillati</taxon>
        <taxon>Actinomycetota</taxon>
        <taxon>Actinomycetes</taxon>
        <taxon>Micromonosporales</taxon>
        <taxon>Micromonosporaceae</taxon>
        <taxon>Spirilliplanes</taxon>
    </lineage>
</organism>
<reference evidence="2" key="1">
    <citation type="submission" date="2021-01" db="EMBL/GenBank/DDBJ databases">
        <title>Whole genome shotgun sequence of Spirilliplanes yamanashiensis NBRC 15828.</title>
        <authorList>
            <person name="Komaki H."/>
            <person name="Tamura T."/>
        </authorList>
    </citation>
    <scope>NUCLEOTIDE SEQUENCE</scope>
    <source>
        <strain evidence="2">NBRC 15828</strain>
    </source>
</reference>
<evidence type="ECO:0000256" key="1">
    <source>
        <dbReference type="SAM" id="MobiDB-lite"/>
    </source>
</evidence>
<proteinExistence type="predicted"/>
<evidence type="ECO:0000313" key="2">
    <source>
        <dbReference type="EMBL" id="GIJ04623.1"/>
    </source>
</evidence>
<accession>A0A8J3Y9Y0</accession>
<sequence>MLRSVELTAVLALSDAPFHNLHWKSDVELSLDCFICQRTGRTTALQHGAEQGTCSGESKTGRHPAPARVSAFDHTTERGRTILRAVVDYWWAPFHDAERDQPSSALTRTPWVRLHLGYLCPQPAGSGTISTQSNLIRPQTHTCEHCAAPIAHSHETPRIQLLTQSIGTSNDANCAKWERPDTRDSAVVP</sequence>
<dbReference type="AlphaFoldDB" id="A0A8J3Y9Y0"/>
<protein>
    <submittedName>
        <fullName evidence="2">Uncharacterized protein</fullName>
    </submittedName>
</protein>
<feature type="region of interest" description="Disordered" evidence="1">
    <location>
        <begin position="47"/>
        <end position="68"/>
    </location>
</feature>
<dbReference type="Proteomes" id="UP000652013">
    <property type="component" value="Unassembled WGS sequence"/>
</dbReference>
<comment type="caution">
    <text evidence="2">The sequence shown here is derived from an EMBL/GenBank/DDBJ whole genome shotgun (WGS) entry which is preliminary data.</text>
</comment>
<dbReference type="RefSeq" id="WP_203939843.1">
    <property type="nucleotide sequence ID" value="NZ_BAAAGJ010000005.1"/>
</dbReference>
<gene>
    <name evidence="2" type="ORF">Sya03_39750</name>
</gene>
<evidence type="ECO:0000313" key="3">
    <source>
        <dbReference type="Proteomes" id="UP000652013"/>
    </source>
</evidence>